<evidence type="ECO:0000256" key="6">
    <source>
        <dbReference type="ARBA" id="ARBA00023136"/>
    </source>
</evidence>
<evidence type="ECO:0000313" key="8">
    <source>
        <dbReference type="EMBL" id="CAK7904387.1"/>
    </source>
</evidence>
<proteinExistence type="predicted"/>
<dbReference type="EMBL" id="OZ004256">
    <property type="protein sequence ID" value="CAK7904387.1"/>
    <property type="molecule type" value="Genomic_DNA"/>
</dbReference>
<feature type="domain" description="Mitochondrial outer membrane transport complex Sam37/metaxin N-terminal" evidence="7">
    <location>
        <begin position="21"/>
        <end position="133"/>
    </location>
</feature>
<dbReference type="Proteomes" id="UP001497600">
    <property type="component" value="Chromosome D"/>
</dbReference>
<evidence type="ECO:0000259" key="7">
    <source>
        <dbReference type="Pfam" id="PF10568"/>
    </source>
</evidence>
<organism evidence="8 9">
    <name type="scientific">[Candida] anglica</name>
    <dbReference type="NCBI Taxonomy" id="148631"/>
    <lineage>
        <taxon>Eukaryota</taxon>
        <taxon>Fungi</taxon>
        <taxon>Dikarya</taxon>
        <taxon>Ascomycota</taxon>
        <taxon>Saccharomycotina</taxon>
        <taxon>Pichiomycetes</taxon>
        <taxon>Debaryomycetaceae</taxon>
        <taxon>Kurtzmaniella</taxon>
    </lineage>
</organism>
<keyword evidence="6" id="KW-0472">Membrane</keyword>
<keyword evidence="4" id="KW-0653">Protein transport</keyword>
<name>A0ABP0EB12_9ASCO</name>
<evidence type="ECO:0000256" key="5">
    <source>
        <dbReference type="ARBA" id="ARBA00023128"/>
    </source>
</evidence>
<sequence length="319" mass="36442">MTKELHVWGNDGSISLISPECLASAWILALNNIDFTIITSNNTNLSPTNQLPILIDNVTNKIYDGYTSINGFINAGKSQSLIDMSLSTYIASELNPINQYNLYINTKNYEHYTRKLFGKYFPFPMMYNQPLKFYYVAQELVRTVGLNSNSPGFFSLSNSSVEVAETETINDDSIEVEQPAVSSLHEKQLIAKSKQKQTLQESRYTLKCLHLLGQYINHIENVYKESTNGKKWTPITVASELQTSYVLLVAYIKTLTSEEIPDRFIDTYLVNNHPELVEFCSQECGKLDKILQTKTFREAKDHEIPNLWNEVKYITGMKK</sequence>
<dbReference type="InterPro" id="IPR019564">
    <property type="entry name" value="Sam37/metaxin_N"/>
</dbReference>
<gene>
    <name evidence="8" type="primary">SAM37</name>
    <name evidence="8" type="ORF">CAAN4_D09164</name>
</gene>
<comment type="subcellular location">
    <subcellularLocation>
        <location evidence="1">Mitochondrion outer membrane</location>
    </subcellularLocation>
</comment>
<keyword evidence="2" id="KW-0813">Transport</keyword>
<dbReference type="PANTHER" id="PTHR12289:SF41">
    <property type="entry name" value="FAILED AXON CONNECTIONS-RELATED"/>
    <property type="match status" value="1"/>
</dbReference>
<reference evidence="8 9" key="1">
    <citation type="submission" date="2024-01" db="EMBL/GenBank/DDBJ databases">
        <authorList>
            <consortium name="Genoscope - CEA"/>
            <person name="William W."/>
        </authorList>
    </citation>
    <scope>NUCLEOTIDE SEQUENCE [LARGE SCALE GENOMIC DNA]</scope>
    <source>
        <strain evidence="8 9">29B2s-10</strain>
    </source>
</reference>
<evidence type="ECO:0000313" key="9">
    <source>
        <dbReference type="Proteomes" id="UP001497600"/>
    </source>
</evidence>
<dbReference type="Pfam" id="PF10568">
    <property type="entry name" value="Tom37"/>
    <property type="match status" value="1"/>
</dbReference>
<dbReference type="PANTHER" id="PTHR12289">
    <property type="entry name" value="METAXIN RELATED"/>
    <property type="match status" value="1"/>
</dbReference>
<keyword evidence="9" id="KW-1185">Reference proteome</keyword>
<keyword evidence="3" id="KW-1000">Mitochondrion outer membrane</keyword>
<keyword evidence="5" id="KW-0496">Mitochondrion</keyword>
<evidence type="ECO:0000256" key="2">
    <source>
        <dbReference type="ARBA" id="ARBA00022448"/>
    </source>
</evidence>
<evidence type="ECO:0000256" key="4">
    <source>
        <dbReference type="ARBA" id="ARBA00022927"/>
    </source>
</evidence>
<evidence type="ECO:0000256" key="1">
    <source>
        <dbReference type="ARBA" id="ARBA00004294"/>
    </source>
</evidence>
<dbReference type="InterPro" id="IPR050931">
    <property type="entry name" value="Mito_Protein_Transport_Metaxin"/>
</dbReference>
<protein>
    <submittedName>
        <fullName evidence="8">Sorting assembly machinery 37 kDa subunit</fullName>
    </submittedName>
</protein>
<accession>A0ABP0EB12</accession>
<evidence type="ECO:0000256" key="3">
    <source>
        <dbReference type="ARBA" id="ARBA00022787"/>
    </source>
</evidence>